<dbReference type="RefSeq" id="WP_128745420.1">
    <property type="nucleotide sequence ID" value="NZ_CP035281.1"/>
</dbReference>
<keyword evidence="4" id="KW-0963">Cytoplasm</keyword>
<keyword evidence="2 4" id="KW-0396">Initiation factor</keyword>
<organism evidence="8 9">
    <name type="scientific">Aminipila luticellarii</name>
    <dbReference type="NCBI Taxonomy" id="2507160"/>
    <lineage>
        <taxon>Bacteria</taxon>
        <taxon>Bacillati</taxon>
        <taxon>Bacillota</taxon>
        <taxon>Clostridia</taxon>
        <taxon>Peptostreptococcales</taxon>
        <taxon>Anaerovoracaceae</taxon>
        <taxon>Aminipila</taxon>
    </lineage>
</organism>
<feature type="domain" description="Translation initiation factor 3 C-terminal" evidence="6">
    <location>
        <begin position="85"/>
        <end position="170"/>
    </location>
</feature>
<evidence type="ECO:0000313" key="8">
    <source>
        <dbReference type="EMBL" id="QAT42771.1"/>
    </source>
</evidence>
<comment type="function">
    <text evidence="4">IF-3 binds to the 30S ribosomal subunit and shifts the equilibrium between 70S ribosomes and their 50S and 30S subunits in favor of the free subunits, thus enhancing the availability of 30S subunits on which protein synthesis initiation begins.</text>
</comment>
<dbReference type="Pfam" id="PF05198">
    <property type="entry name" value="IF3_N"/>
    <property type="match status" value="1"/>
</dbReference>
<dbReference type="PANTHER" id="PTHR10938:SF0">
    <property type="entry name" value="TRANSLATION INITIATION FACTOR IF-3, MITOCHONDRIAL"/>
    <property type="match status" value="1"/>
</dbReference>
<dbReference type="PANTHER" id="PTHR10938">
    <property type="entry name" value="TRANSLATION INITIATION FACTOR IF-3"/>
    <property type="match status" value="1"/>
</dbReference>
<reference evidence="8 9" key="1">
    <citation type="submission" date="2019-01" db="EMBL/GenBank/DDBJ databases">
        <title>Draft genomes of a novel of Aminipila strains.</title>
        <authorList>
            <person name="Ma S."/>
        </authorList>
    </citation>
    <scope>NUCLEOTIDE SEQUENCE [LARGE SCALE GENOMIC DNA]</scope>
    <source>
        <strain evidence="9">JN-39</strain>
    </source>
</reference>
<dbReference type="FunFam" id="3.30.110.10:FF:000001">
    <property type="entry name" value="Translation initiation factor IF-3"/>
    <property type="match status" value="1"/>
</dbReference>
<evidence type="ECO:0000256" key="2">
    <source>
        <dbReference type="ARBA" id="ARBA00022540"/>
    </source>
</evidence>
<evidence type="ECO:0000256" key="1">
    <source>
        <dbReference type="ARBA" id="ARBA00005439"/>
    </source>
</evidence>
<dbReference type="GO" id="GO:0043022">
    <property type="term" value="F:ribosome binding"/>
    <property type="evidence" value="ECO:0007669"/>
    <property type="project" value="UniProtKB-ARBA"/>
</dbReference>
<dbReference type="GO" id="GO:0005829">
    <property type="term" value="C:cytosol"/>
    <property type="evidence" value="ECO:0007669"/>
    <property type="project" value="TreeGrafter"/>
</dbReference>
<name>A0A410PUZ0_9FIRM</name>
<gene>
    <name evidence="4" type="primary">infC</name>
    <name evidence="8" type="ORF">EQM06_05745</name>
</gene>
<dbReference type="Pfam" id="PF00707">
    <property type="entry name" value="IF3_C"/>
    <property type="match status" value="1"/>
</dbReference>
<dbReference type="AlphaFoldDB" id="A0A410PUZ0"/>
<comment type="subunit">
    <text evidence="4">Monomer.</text>
</comment>
<evidence type="ECO:0000256" key="3">
    <source>
        <dbReference type="ARBA" id="ARBA00022917"/>
    </source>
</evidence>
<dbReference type="FunFam" id="3.10.20.80:FF:000001">
    <property type="entry name" value="Translation initiation factor IF-3"/>
    <property type="match status" value="1"/>
</dbReference>
<evidence type="ECO:0000256" key="4">
    <source>
        <dbReference type="HAMAP-Rule" id="MF_00080"/>
    </source>
</evidence>
<dbReference type="InterPro" id="IPR036788">
    <property type="entry name" value="T_IF-3_C_sf"/>
</dbReference>
<accession>A0A410PUZ0</accession>
<dbReference type="InterPro" id="IPR019815">
    <property type="entry name" value="Translation_initiation_fac_3_C"/>
</dbReference>
<dbReference type="HAMAP" id="MF_00080">
    <property type="entry name" value="IF_3"/>
    <property type="match status" value="1"/>
</dbReference>
<dbReference type="NCBIfam" id="TIGR00168">
    <property type="entry name" value="infC"/>
    <property type="match status" value="1"/>
</dbReference>
<protein>
    <recommendedName>
        <fullName evidence="4 5">Translation initiation factor IF-3</fullName>
    </recommendedName>
</protein>
<dbReference type="SUPFAM" id="SSF54364">
    <property type="entry name" value="Translation initiation factor IF3, N-terminal domain"/>
    <property type="match status" value="1"/>
</dbReference>
<dbReference type="GO" id="GO:0032790">
    <property type="term" value="P:ribosome disassembly"/>
    <property type="evidence" value="ECO:0007669"/>
    <property type="project" value="TreeGrafter"/>
</dbReference>
<dbReference type="InterPro" id="IPR001288">
    <property type="entry name" value="Translation_initiation_fac_3"/>
</dbReference>
<dbReference type="EMBL" id="CP035281">
    <property type="protein sequence ID" value="QAT42771.1"/>
    <property type="molecule type" value="Genomic_DNA"/>
</dbReference>
<dbReference type="KEGG" id="amij:EQM06_05745"/>
<dbReference type="InterPro" id="IPR019814">
    <property type="entry name" value="Translation_initiation_fac_3_N"/>
</dbReference>
<evidence type="ECO:0000259" key="7">
    <source>
        <dbReference type="Pfam" id="PF05198"/>
    </source>
</evidence>
<dbReference type="GO" id="GO:0003743">
    <property type="term" value="F:translation initiation factor activity"/>
    <property type="evidence" value="ECO:0007669"/>
    <property type="project" value="UniProtKB-UniRule"/>
</dbReference>
<evidence type="ECO:0000313" key="9">
    <source>
        <dbReference type="Proteomes" id="UP000287601"/>
    </source>
</evidence>
<feature type="domain" description="Translation initiation factor 3 N-terminal" evidence="7">
    <location>
        <begin position="9"/>
        <end position="78"/>
    </location>
</feature>
<dbReference type="SUPFAM" id="SSF55200">
    <property type="entry name" value="Translation initiation factor IF3, C-terminal domain"/>
    <property type="match status" value="1"/>
</dbReference>
<keyword evidence="9" id="KW-1185">Reference proteome</keyword>
<dbReference type="OrthoDB" id="9806014at2"/>
<comment type="similarity">
    <text evidence="1 4">Belongs to the IF-3 family.</text>
</comment>
<dbReference type="Gene3D" id="3.10.20.80">
    <property type="entry name" value="Translation initiation factor 3 (IF-3), N-terminal domain"/>
    <property type="match status" value="1"/>
</dbReference>
<evidence type="ECO:0000256" key="5">
    <source>
        <dbReference type="NCBIfam" id="TIGR00168"/>
    </source>
</evidence>
<evidence type="ECO:0000259" key="6">
    <source>
        <dbReference type="Pfam" id="PF00707"/>
    </source>
</evidence>
<proteinExistence type="inferred from homology"/>
<dbReference type="InterPro" id="IPR036787">
    <property type="entry name" value="T_IF-3_N_sf"/>
</dbReference>
<comment type="subcellular location">
    <subcellularLocation>
        <location evidence="4">Cytoplasm</location>
    </subcellularLocation>
</comment>
<dbReference type="Gene3D" id="3.30.110.10">
    <property type="entry name" value="Translation initiation factor 3 (IF-3), C-terminal domain"/>
    <property type="match status" value="1"/>
</dbReference>
<dbReference type="Proteomes" id="UP000287601">
    <property type="component" value="Chromosome"/>
</dbReference>
<dbReference type="GO" id="GO:0016020">
    <property type="term" value="C:membrane"/>
    <property type="evidence" value="ECO:0007669"/>
    <property type="project" value="TreeGrafter"/>
</dbReference>
<sequence>MNNKKDARINDEINDNEIRLVDTDGTMLGIVSTSEALKLAFDKNLDLVEISPNAVPPVCKIIDYNKTMYEKAKKEKEAKKNQKVVTIKEVRLSANIEEHDLEVKSKNAYKFLSQGNKIKVSIRFKGRQQKYATDGLEVFSKFADLVKDVGSIEKSAALEGRTMTMILVPKNS</sequence>
<keyword evidence="3 4" id="KW-0648">Protein biosynthesis</keyword>